<evidence type="ECO:0000256" key="1">
    <source>
        <dbReference type="ARBA" id="ARBA00004123"/>
    </source>
</evidence>
<evidence type="ECO:0000256" key="12">
    <source>
        <dbReference type="SAM" id="MobiDB-lite"/>
    </source>
</evidence>
<evidence type="ECO:0000259" key="13">
    <source>
        <dbReference type="Pfam" id="PF03800"/>
    </source>
</evidence>
<dbReference type="Pfam" id="PF03800">
    <property type="entry name" value="Nuf2"/>
    <property type="match status" value="1"/>
</dbReference>
<keyword evidence="4" id="KW-0158">Chromosome</keyword>
<comment type="subcellular location">
    <subcellularLocation>
        <location evidence="2">Chromosome</location>
        <location evidence="2">Centromere</location>
    </subcellularLocation>
    <subcellularLocation>
        <location evidence="1">Nucleus</location>
    </subcellularLocation>
</comment>
<evidence type="ECO:0000256" key="4">
    <source>
        <dbReference type="ARBA" id="ARBA00022454"/>
    </source>
</evidence>
<dbReference type="InterPro" id="IPR041112">
    <property type="entry name" value="Nuf2_DHR10-like"/>
</dbReference>
<organism evidence="15 16">
    <name type="scientific">Linderina pennispora</name>
    <dbReference type="NCBI Taxonomy" id="61395"/>
    <lineage>
        <taxon>Eukaryota</taxon>
        <taxon>Fungi</taxon>
        <taxon>Fungi incertae sedis</taxon>
        <taxon>Zoopagomycota</taxon>
        <taxon>Kickxellomycotina</taxon>
        <taxon>Kickxellomycetes</taxon>
        <taxon>Kickxellales</taxon>
        <taxon>Kickxellaceae</taxon>
        <taxon>Linderina</taxon>
    </lineage>
</organism>
<keyword evidence="9" id="KW-0131">Cell cycle</keyword>
<evidence type="ECO:0000256" key="11">
    <source>
        <dbReference type="SAM" id="Coils"/>
    </source>
</evidence>
<evidence type="ECO:0000313" key="15">
    <source>
        <dbReference type="EMBL" id="ORX72637.1"/>
    </source>
</evidence>
<feature type="domain" description="Nuf2 DHR10-like" evidence="14">
    <location>
        <begin position="242"/>
        <end position="347"/>
    </location>
</feature>
<evidence type="ECO:0000256" key="8">
    <source>
        <dbReference type="ARBA" id="ARBA00023242"/>
    </source>
</evidence>
<keyword evidence="10" id="KW-0137">Centromere</keyword>
<keyword evidence="7 11" id="KW-0175">Coiled coil</keyword>
<dbReference type="Gene3D" id="1.10.418.60">
    <property type="entry name" value="Ncd80 complex, Nuf2 subunit"/>
    <property type="match status" value="1"/>
</dbReference>
<dbReference type="GO" id="GO:0031262">
    <property type="term" value="C:Ndc80 complex"/>
    <property type="evidence" value="ECO:0007669"/>
    <property type="project" value="InterPro"/>
</dbReference>
<feature type="region of interest" description="Disordered" evidence="12">
    <location>
        <begin position="177"/>
        <end position="198"/>
    </location>
</feature>
<dbReference type="Pfam" id="PF18595">
    <property type="entry name" value="Nuf2_DHR10-like"/>
    <property type="match status" value="1"/>
</dbReference>
<dbReference type="AlphaFoldDB" id="A0A1Y1WGM0"/>
<gene>
    <name evidence="15" type="ORF">DL89DRAFT_264853</name>
</gene>
<comment type="caution">
    <text evidence="15">The sequence shown here is derived from an EMBL/GenBank/DDBJ whole genome shotgun (WGS) entry which is preliminary data.</text>
</comment>
<keyword evidence="5" id="KW-0132">Cell division</keyword>
<sequence>MQSNSFYPTLNVQDILDVMNQMEISISEEDLEKPTPQRGVSLDAVDETSLDLSEITDYPESHSEDILLISFYQRMMVLLRQVGVEDFSLRDMLKPEPVRVKRILSSVCNFAMFRDDRMPVLEKYTAKADEEYERLQKMQAELAQVQAEIAKIRAQHERDVPQVNKLEEETKAMERDIKKHASTQKAATETNNKLRSEKSELQDAVGAISHTIAGLQEELKKLNARVVHSPEKIKEAIAQLTQSIASGRTQLAQKESESRQLAAKIEMLDEILTDIRGCIQQMADAEDIVRRHEEELRKLAAEKESVSQETSNLKNLSVREEQFKYQDESAKGKIERLSQTRQAKQNKEMTARFTEISCKMAEQRARYDETPAAIQESYEKLRQQTLEYQDSVILSLEELLSHFYD</sequence>
<evidence type="ECO:0000259" key="14">
    <source>
        <dbReference type="Pfam" id="PF18595"/>
    </source>
</evidence>
<comment type="similarity">
    <text evidence="3">Belongs to the NUF2 family.</text>
</comment>
<dbReference type="InterPro" id="IPR038275">
    <property type="entry name" value="Nuf2_N_sf"/>
</dbReference>
<evidence type="ECO:0000256" key="6">
    <source>
        <dbReference type="ARBA" id="ARBA00022776"/>
    </source>
</evidence>
<keyword evidence="16" id="KW-1185">Reference proteome</keyword>
<dbReference type="GO" id="GO:0005634">
    <property type="term" value="C:nucleus"/>
    <property type="evidence" value="ECO:0007669"/>
    <property type="project" value="UniProtKB-SubCell"/>
</dbReference>
<dbReference type="OrthoDB" id="8194677at2759"/>
<dbReference type="EMBL" id="MCFD01000002">
    <property type="protein sequence ID" value="ORX72637.1"/>
    <property type="molecule type" value="Genomic_DNA"/>
</dbReference>
<dbReference type="GO" id="GO:0051301">
    <property type="term" value="P:cell division"/>
    <property type="evidence" value="ECO:0007669"/>
    <property type="project" value="UniProtKB-KW"/>
</dbReference>
<evidence type="ECO:0000256" key="2">
    <source>
        <dbReference type="ARBA" id="ARBA00004584"/>
    </source>
</evidence>
<feature type="coiled-coil region" evidence="11">
    <location>
        <begin position="251"/>
        <end position="316"/>
    </location>
</feature>
<name>A0A1Y1WGM0_9FUNG</name>
<dbReference type="InterPro" id="IPR005549">
    <property type="entry name" value="Kinetochore_Nuf2_N"/>
</dbReference>
<proteinExistence type="inferred from homology"/>
<dbReference type="RefSeq" id="XP_040745977.1">
    <property type="nucleotide sequence ID" value="XM_040886407.1"/>
</dbReference>
<dbReference type="Proteomes" id="UP000193922">
    <property type="component" value="Unassembled WGS sequence"/>
</dbReference>
<evidence type="ECO:0000256" key="5">
    <source>
        <dbReference type="ARBA" id="ARBA00022618"/>
    </source>
</evidence>
<protein>
    <submittedName>
        <fullName evidence="15">Uncharacterized protein</fullName>
    </submittedName>
</protein>
<keyword evidence="8" id="KW-0539">Nucleus</keyword>
<evidence type="ECO:0000256" key="10">
    <source>
        <dbReference type="ARBA" id="ARBA00023328"/>
    </source>
</evidence>
<dbReference type="GeneID" id="63803055"/>
<dbReference type="STRING" id="61395.A0A1Y1WGM0"/>
<evidence type="ECO:0000256" key="7">
    <source>
        <dbReference type="ARBA" id="ARBA00023054"/>
    </source>
</evidence>
<evidence type="ECO:0000256" key="9">
    <source>
        <dbReference type="ARBA" id="ARBA00023306"/>
    </source>
</evidence>
<evidence type="ECO:0000313" key="16">
    <source>
        <dbReference type="Proteomes" id="UP000193922"/>
    </source>
</evidence>
<evidence type="ECO:0000256" key="3">
    <source>
        <dbReference type="ARBA" id="ARBA00005498"/>
    </source>
</evidence>
<dbReference type="PANTHER" id="PTHR48441">
    <property type="match status" value="1"/>
</dbReference>
<keyword evidence="6" id="KW-0498">Mitosis</keyword>
<dbReference type="PANTHER" id="PTHR48441:SF1">
    <property type="entry name" value="NT-3"/>
    <property type="match status" value="1"/>
</dbReference>
<feature type="domain" description="Kinetochore protein Nuf2 N-terminal" evidence="13">
    <location>
        <begin position="40"/>
        <end position="127"/>
    </location>
</feature>
<reference evidence="15 16" key="1">
    <citation type="submission" date="2016-07" db="EMBL/GenBank/DDBJ databases">
        <title>Pervasive Adenine N6-methylation of Active Genes in Fungi.</title>
        <authorList>
            <consortium name="DOE Joint Genome Institute"/>
            <person name="Mondo S.J."/>
            <person name="Dannebaum R.O."/>
            <person name="Kuo R.C."/>
            <person name="Labutti K."/>
            <person name="Haridas S."/>
            <person name="Kuo A."/>
            <person name="Salamov A."/>
            <person name="Ahrendt S.R."/>
            <person name="Lipzen A."/>
            <person name="Sullivan W."/>
            <person name="Andreopoulos W.B."/>
            <person name="Clum A."/>
            <person name="Lindquist E."/>
            <person name="Daum C."/>
            <person name="Ramamoorthy G.K."/>
            <person name="Gryganskyi A."/>
            <person name="Culley D."/>
            <person name="Magnuson J.K."/>
            <person name="James T.Y."/>
            <person name="O'Malley M.A."/>
            <person name="Stajich J.E."/>
            <person name="Spatafora J.W."/>
            <person name="Visel A."/>
            <person name="Grigoriev I.V."/>
        </authorList>
    </citation>
    <scope>NUCLEOTIDE SEQUENCE [LARGE SCALE GENOMIC DNA]</scope>
    <source>
        <strain evidence="15 16">ATCC 12442</strain>
    </source>
</reference>
<accession>A0A1Y1WGM0</accession>